<dbReference type="RefSeq" id="WP_020643472.1">
    <property type="nucleotide sequence ID" value="NZ_QHHU01000030.1"/>
</dbReference>
<dbReference type="EMBL" id="QHHU01000030">
    <property type="protein sequence ID" value="RSM42239.1"/>
    <property type="molecule type" value="Genomic_DNA"/>
</dbReference>
<name>A0A428WGM6_AMYBA</name>
<dbReference type="InterPro" id="IPR002931">
    <property type="entry name" value="Transglutaminase-like"/>
</dbReference>
<keyword evidence="3" id="KW-1185">Reference proteome</keyword>
<protein>
    <recommendedName>
        <fullName evidence="1">Transglutaminase-like domain-containing protein</fullName>
    </recommendedName>
</protein>
<dbReference type="AlphaFoldDB" id="A0A428WGM6"/>
<dbReference type="Pfam" id="PF01841">
    <property type="entry name" value="Transglut_core"/>
    <property type="match status" value="1"/>
</dbReference>
<dbReference type="Proteomes" id="UP000286716">
    <property type="component" value="Unassembled WGS sequence"/>
</dbReference>
<accession>A0A428WGM6</accession>
<gene>
    <name evidence="2" type="ORF">DMA12_21890</name>
</gene>
<organism evidence="2 3">
    <name type="scientific">Amycolatopsis balhimycina DSM 5908</name>
    <dbReference type="NCBI Taxonomy" id="1081091"/>
    <lineage>
        <taxon>Bacteria</taxon>
        <taxon>Bacillati</taxon>
        <taxon>Actinomycetota</taxon>
        <taxon>Actinomycetes</taxon>
        <taxon>Pseudonocardiales</taxon>
        <taxon>Pseudonocardiaceae</taxon>
        <taxon>Amycolatopsis</taxon>
    </lineage>
</organism>
<evidence type="ECO:0000313" key="3">
    <source>
        <dbReference type="Proteomes" id="UP000286716"/>
    </source>
</evidence>
<proteinExistence type="predicted"/>
<evidence type="ECO:0000259" key="1">
    <source>
        <dbReference type="Pfam" id="PF01841"/>
    </source>
</evidence>
<feature type="domain" description="Transglutaminase-like" evidence="1">
    <location>
        <begin position="82"/>
        <end position="147"/>
    </location>
</feature>
<dbReference type="InterPro" id="IPR038765">
    <property type="entry name" value="Papain-like_cys_pep_sf"/>
</dbReference>
<dbReference type="SUPFAM" id="SSF54001">
    <property type="entry name" value="Cysteine proteinases"/>
    <property type="match status" value="1"/>
</dbReference>
<evidence type="ECO:0000313" key="2">
    <source>
        <dbReference type="EMBL" id="RSM42239.1"/>
    </source>
</evidence>
<dbReference type="Gene3D" id="3.10.620.30">
    <property type="match status" value="1"/>
</dbReference>
<comment type="caution">
    <text evidence="2">The sequence shown here is derived from an EMBL/GenBank/DDBJ whole genome shotgun (WGS) entry which is preliminary data.</text>
</comment>
<reference evidence="2 3" key="1">
    <citation type="submission" date="2018-05" db="EMBL/GenBank/DDBJ databases">
        <title>Evolution of GPA BGCs.</title>
        <authorList>
            <person name="Waglechner N."/>
            <person name="Wright G.D."/>
        </authorList>
    </citation>
    <scope>NUCLEOTIDE SEQUENCE [LARGE SCALE GENOMIC DNA]</scope>
    <source>
        <strain evidence="2 3">DSM 5908</strain>
    </source>
</reference>
<dbReference type="OrthoDB" id="148799at2"/>
<sequence length="294" mass="32792">MDDFYVSHSRFSDPGVQAEWLDATPRDIAALREAASQLVFHYWAQGDITEHGFPAERREEITLRYASDMFARLRELDPAPPGGPRSPLQRIVGCCRDFTLLFVSMARHHGIPARARAGFASYLMPGWYIDHVVAEVHDGSGWHLVEPQLPPGYRDPVDDTELDLLDVPRDRFLTGADAWTAARAGDVDPARLVVSPDLDVPFLRGLPYARYSLQFDLASLNKHEMLQWDVWGGLDAAVSLTSDALARTDELAELMADADVEQLRVAFEADDVRVPPVIRTVTPPGLLPVEVVLR</sequence>